<keyword evidence="5 6" id="KW-0472">Membrane</keyword>
<sequence length="360" mass="40664">MGENRHILDDKITLKELVHRLQNWLTIYKKRWKTLVAFVLIGAVLGALVSILKKPVYHADTTFVLEQSDMGGMGNISGLASMLGINLGSIGGESGLFKGDNIMELYKSESMLTKTLLRPFDPISTERSGKLLIERYISFNELDKKWEDEVDFSSLDFTLPRSSFSIQQDSVLKEVVKEIKKRNLSVEKPDRKLNIIKVTVASKDQAFSKSFNESLVATVNDFYLKAKTKKTAENVSVLQHQSDSVRKVLDAKIKALAIFQDRVPNPNPLLKEGMVNSKSIQIDIQASAAVYEEIVKNLEIAKINDRNNTPLIQIIDQPRYPLEIAEIKLTVGIVFGAFLFFIVGFVWIYLNTLYITHLKP</sequence>
<feature type="transmembrane region" description="Helical" evidence="6">
    <location>
        <begin position="329"/>
        <end position="350"/>
    </location>
</feature>
<keyword evidence="3 6" id="KW-0812">Transmembrane</keyword>
<dbReference type="PANTHER" id="PTHR32309:SF31">
    <property type="entry name" value="CAPSULAR EXOPOLYSACCHARIDE FAMILY"/>
    <property type="match status" value="1"/>
</dbReference>
<dbReference type="PATRIC" id="fig|320787.5.peg.2478"/>
<reference evidence="8 9" key="1">
    <citation type="submission" date="2015-07" db="EMBL/GenBank/DDBJ databases">
        <authorList>
            <person name="Kim K.M."/>
        </authorList>
    </citation>
    <scope>NUCLEOTIDE SEQUENCE [LARGE SCALE GENOMIC DNA]</scope>
    <source>
        <strain evidence="8 9">KCTC 12363</strain>
    </source>
</reference>
<evidence type="ECO:0000256" key="1">
    <source>
        <dbReference type="ARBA" id="ARBA00004651"/>
    </source>
</evidence>
<evidence type="ECO:0000313" key="9">
    <source>
        <dbReference type="Proteomes" id="UP000036520"/>
    </source>
</evidence>
<proteinExistence type="predicted"/>
<evidence type="ECO:0000256" key="4">
    <source>
        <dbReference type="ARBA" id="ARBA00022989"/>
    </source>
</evidence>
<dbReference type="InterPro" id="IPR050445">
    <property type="entry name" value="Bact_polysacc_biosynth/exp"/>
</dbReference>
<dbReference type="OrthoDB" id="745212at2"/>
<dbReference type="GO" id="GO:0005886">
    <property type="term" value="C:plasma membrane"/>
    <property type="evidence" value="ECO:0007669"/>
    <property type="project" value="UniProtKB-SubCell"/>
</dbReference>
<evidence type="ECO:0000256" key="3">
    <source>
        <dbReference type="ARBA" id="ARBA00022692"/>
    </source>
</evidence>
<name>A0A0H4PBQ1_9BACT</name>
<protein>
    <submittedName>
        <fullName evidence="8">Lipopolysaccharide biosynthesis protein</fullName>
    </submittedName>
</protein>
<dbReference type="STRING" id="320787.CA2015_2259"/>
<evidence type="ECO:0000256" key="2">
    <source>
        <dbReference type="ARBA" id="ARBA00022475"/>
    </source>
</evidence>
<dbReference type="InterPro" id="IPR003856">
    <property type="entry name" value="LPS_length_determ_N"/>
</dbReference>
<keyword evidence="9" id="KW-1185">Reference proteome</keyword>
<dbReference type="Pfam" id="PF02706">
    <property type="entry name" value="Wzz"/>
    <property type="match status" value="1"/>
</dbReference>
<comment type="subcellular location">
    <subcellularLocation>
        <location evidence="1">Cell membrane</location>
        <topology evidence="1">Multi-pass membrane protein</topology>
    </subcellularLocation>
</comment>
<feature type="transmembrane region" description="Helical" evidence="6">
    <location>
        <begin position="34"/>
        <end position="52"/>
    </location>
</feature>
<feature type="domain" description="Polysaccharide chain length determinant N-terminal" evidence="7">
    <location>
        <begin position="27"/>
        <end position="113"/>
    </location>
</feature>
<organism evidence="8 9">
    <name type="scientific">Cyclobacterium amurskyense</name>
    <dbReference type="NCBI Taxonomy" id="320787"/>
    <lineage>
        <taxon>Bacteria</taxon>
        <taxon>Pseudomonadati</taxon>
        <taxon>Bacteroidota</taxon>
        <taxon>Cytophagia</taxon>
        <taxon>Cytophagales</taxon>
        <taxon>Cyclobacteriaceae</taxon>
        <taxon>Cyclobacterium</taxon>
    </lineage>
</organism>
<keyword evidence="4 6" id="KW-1133">Transmembrane helix</keyword>
<dbReference type="PANTHER" id="PTHR32309">
    <property type="entry name" value="TYROSINE-PROTEIN KINASE"/>
    <property type="match status" value="1"/>
</dbReference>
<dbReference type="AlphaFoldDB" id="A0A0H4PBQ1"/>
<evidence type="ECO:0000313" key="8">
    <source>
        <dbReference type="EMBL" id="AKP51679.1"/>
    </source>
</evidence>
<accession>A0A0H4PBQ1</accession>
<dbReference type="Proteomes" id="UP000036520">
    <property type="component" value="Chromosome"/>
</dbReference>
<evidence type="ECO:0000256" key="6">
    <source>
        <dbReference type="SAM" id="Phobius"/>
    </source>
</evidence>
<dbReference type="EMBL" id="CP012040">
    <property type="protein sequence ID" value="AKP51679.1"/>
    <property type="molecule type" value="Genomic_DNA"/>
</dbReference>
<gene>
    <name evidence="8" type="ORF">CA2015_2259</name>
</gene>
<evidence type="ECO:0000256" key="5">
    <source>
        <dbReference type="ARBA" id="ARBA00023136"/>
    </source>
</evidence>
<keyword evidence="2" id="KW-1003">Cell membrane</keyword>
<evidence type="ECO:0000259" key="7">
    <source>
        <dbReference type="Pfam" id="PF02706"/>
    </source>
</evidence>
<dbReference type="KEGG" id="camu:CA2015_2259"/>